<evidence type="ECO:0000256" key="7">
    <source>
        <dbReference type="SAM" id="MobiDB-lite"/>
    </source>
</evidence>
<dbReference type="Pfam" id="PF00010">
    <property type="entry name" value="HLH"/>
    <property type="match status" value="1"/>
</dbReference>
<evidence type="ECO:0000256" key="3">
    <source>
        <dbReference type="ARBA" id="ARBA00023015"/>
    </source>
</evidence>
<evidence type="ECO:0000259" key="8">
    <source>
        <dbReference type="PROSITE" id="PS50888"/>
    </source>
</evidence>
<dbReference type="GO" id="GO:0046983">
    <property type="term" value="F:protein dimerization activity"/>
    <property type="evidence" value="ECO:0007669"/>
    <property type="project" value="InterPro"/>
</dbReference>
<comment type="subcellular location">
    <subcellularLocation>
        <location evidence="1">Nucleus</location>
    </subcellularLocation>
</comment>
<accession>A0AAW0KZR8</accession>
<feature type="compositionally biased region" description="Low complexity" evidence="7">
    <location>
        <begin position="401"/>
        <end position="414"/>
    </location>
</feature>
<protein>
    <submittedName>
        <fullName evidence="9">Transcription factor bhlh66</fullName>
    </submittedName>
</protein>
<feature type="compositionally biased region" description="Low complexity" evidence="7">
    <location>
        <begin position="240"/>
        <end position="255"/>
    </location>
</feature>
<keyword evidence="10" id="KW-1185">Reference proteome</keyword>
<dbReference type="SMART" id="SM00353">
    <property type="entry name" value="HLH"/>
    <property type="match status" value="1"/>
</dbReference>
<feature type="region of interest" description="Disordered" evidence="7">
    <location>
        <begin position="175"/>
        <end position="270"/>
    </location>
</feature>
<feature type="region of interest" description="Disordered" evidence="7">
    <location>
        <begin position="87"/>
        <end position="113"/>
    </location>
</feature>
<comment type="subunit">
    <text evidence="2">Homodimer.</text>
</comment>
<dbReference type="GO" id="GO:0000981">
    <property type="term" value="F:DNA-binding transcription factor activity, RNA polymerase II-specific"/>
    <property type="evidence" value="ECO:0007669"/>
    <property type="project" value="TreeGrafter"/>
</dbReference>
<proteinExistence type="predicted"/>
<feature type="domain" description="BHLH" evidence="8">
    <location>
        <begin position="264"/>
        <end position="313"/>
    </location>
</feature>
<evidence type="ECO:0000256" key="5">
    <source>
        <dbReference type="ARBA" id="ARBA00023163"/>
    </source>
</evidence>
<dbReference type="InterPro" id="IPR045843">
    <property type="entry name" value="IND-like"/>
</dbReference>
<reference evidence="9 10" key="1">
    <citation type="journal article" date="2018" name="Sci. Data">
        <title>The draft genome sequence of cork oak.</title>
        <authorList>
            <person name="Ramos A.M."/>
            <person name="Usie A."/>
            <person name="Barbosa P."/>
            <person name="Barros P.M."/>
            <person name="Capote T."/>
            <person name="Chaves I."/>
            <person name="Simoes F."/>
            <person name="Abreu I."/>
            <person name="Carrasquinho I."/>
            <person name="Faro C."/>
            <person name="Guimaraes J.B."/>
            <person name="Mendonca D."/>
            <person name="Nobrega F."/>
            <person name="Rodrigues L."/>
            <person name="Saibo N.J.M."/>
            <person name="Varela M.C."/>
            <person name="Egas C."/>
            <person name="Matos J."/>
            <person name="Miguel C.M."/>
            <person name="Oliveira M.M."/>
            <person name="Ricardo C.P."/>
            <person name="Goncalves S."/>
        </authorList>
    </citation>
    <scope>NUCLEOTIDE SEQUENCE [LARGE SCALE GENOMIC DNA]</scope>
    <source>
        <strain evidence="10">cv. HL8</strain>
    </source>
</reference>
<feature type="compositionally biased region" description="Low complexity" evidence="7">
    <location>
        <begin position="34"/>
        <end position="55"/>
    </location>
</feature>
<evidence type="ECO:0000256" key="2">
    <source>
        <dbReference type="ARBA" id="ARBA00011738"/>
    </source>
</evidence>
<keyword evidence="5" id="KW-0804">Transcription</keyword>
<dbReference type="GO" id="GO:0000978">
    <property type="term" value="F:RNA polymerase II cis-regulatory region sequence-specific DNA binding"/>
    <property type="evidence" value="ECO:0007669"/>
    <property type="project" value="TreeGrafter"/>
</dbReference>
<name>A0AAW0KZR8_QUESU</name>
<evidence type="ECO:0000313" key="9">
    <source>
        <dbReference type="EMBL" id="KAK7844084.1"/>
    </source>
</evidence>
<dbReference type="FunFam" id="4.10.280.10:FF:000044">
    <property type="entry name" value="Basic helix-loop-helix transcription factor"/>
    <property type="match status" value="1"/>
</dbReference>
<dbReference type="InterPro" id="IPR011598">
    <property type="entry name" value="bHLH_dom"/>
</dbReference>
<feature type="region of interest" description="Disordered" evidence="7">
    <location>
        <begin position="401"/>
        <end position="457"/>
    </location>
</feature>
<dbReference type="Gene3D" id="4.10.280.10">
    <property type="entry name" value="Helix-loop-helix DNA-binding domain"/>
    <property type="match status" value="1"/>
</dbReference>
<keyword evidence="4" id="KW-0238">DNA-binding</keyword>
<evidence type="ECO:0000256" key="6">
    <source>
        <dbReference type="ARBA" id="ARBA00023242"/>
    </source>
</evidence>
<comment type="caution">
    <text evidence="9">The sequence shown here is derived from an EMBL/GenBank/DDBJ whole genome shotgun (WGS) entry which is preliminary data.</text>
</comment>
<dbReference type="SUPFAM" id="SSF47459">
    <property type="entry name" value="HLH, helix-loop-helix DNA-binding domain"/>
    <property type="match status" value="1"/>
</dbReference>
<dbReference type="EMBL" id="PKMF04000192">
    <property type="protein sequence ID" value="KAK7844084.1"/>
    <property type="molecule type" value="Genomic_DNA"/>
</dbReference>
<dbReference type="AlphaFoldDB" id="A0AAW0KZR8"/>
<keyword evidence="6" id="KW-0539">Nucleus</keyword>
<dbReference type="PROSITE" id="PS50888">
    <property type="entry name" value="BHLH"/>
    <property type="match status" value="1"/>
</dbReference>
<dbReference type="InterPro" id="IPR036638">
    <property type="entry name" value="HLH_DNA-bd_sf"/>
</dbReference>
<dbReference type="GO" id="GO:0005634">
    <property type="term" value="C:nucleus"/>
    <property type="evidence" value="ECO:0007669"/>
    <property type="project" value="UniProtKB-SubCell"/>
</dbReference>
<dbReference type="PANTHER" id="PTHR16223:SF268">
    <property type="entry name" value="SPERMATOGENESIS- AND OOGENESIS-SPECIFIC BASIC HELIX-LOOP-HELIX-CONTAINING PROTEIN 2"/>
    <property type="match status" value="1"/>
</dbReference>
<gene>
    <name evidence="9" type="primary">BHLH66</name>
    <name evidence="9" type="ORF">CFP56_011670</name>
</gene>
<feature type="region of interest" description="Disordered" evidence="7">
    <location>
        <begin position="25"/>
        <end position="63"/>
    </location>
</feature>
<dbReference type="PANTHER" id="PTHR16223">
    <property type="entry name" value="TRANSCRIPTION FACTOR BHLH83-RELATED"/>
    <property type="match status" value="1"/>
</dbReference>
<sequence length="457" mass="48856">MQPCSREMQGMNSLLNPTQISLQDLQNHHHHQQQQHQQQSQQIQNSQIQHLQNSHFDPNNTHDDFLEQMFSTIPSCSWPDLNPKTPWDLKPRDLSDETPPSNPDNNVPYQFDHDSSTLASKLRNHQISGATKSSAAAAAAAIMLQQQLFMSRAAGAGAGDSGLIQMPLPLGASDDVVDGSSPFKSPNTGGEGSVQALYNGFTGSLHGPGQTPNQAQHFHHPQGGQVQGQNYGAPSGVMNQGPASGSAGSAPAQPRQRVRARRGQATDPHSIAERLRRERIAERMKALQELVPNANKTDKASMLDEIIDYVKFLQLQVKGGGDCIQAGTNSGALGRNSNGNQTASSNDSLTVTEHQVAKLMEEDMGSAMQYLQGKGLCLMPISLATAISTATCHSRNAMINNHNNNNNSNNVNNNPLLQSNGEGPTSPSMSVLTVQSATMGNGGGDASVKDNTSVSKP</sequence>
<evidence type="ECO:0000313" key="10">
    <source>
        <dbReference type="Proteomes" id="UP000237347"/>
    </source>
</evidence>
<dbReference type="Proteomes" id="UP000237347">
    <property type="component" value="Unassembled WGS sequence"/>
</dbReference>
<organism evidence="9 10">
    <name type="scientific">Quercus suber</name>
    <name type="common">Cork oak</name>
    <dbReference type="NCBI Taxonomy" id="58331"/>
    <lineage>
        <taxon>Eukaryota</taxon>
        <taxon>Viridiplantae</taxon>
        <taxon>Streptophyta</taxon>
        <taxon>Embryophyta</taxon>
        <taxon>Tracheophyta</taxon>
        <taxon>Spermatophyta</taxon>
        <taxon>Magnoliopsida</taxon>
        <taxon>eudicotyledons</taxon>
        <taxon>Gunneridae</taxon>
        <taxon>Pentapetalae</taxon>
        <taxon>rosids</taxon>
        <taxon>fabids</taxon>
        <taxon>Fagales</taxon>
        <taxon>Fagaceae</taxon>
        <taxon>Quercus</taxon>
    </lineage>
</organism>
<feature type="compositionally biased region" description="Polar residues" evidence="7">
    <location>
        <begin position="415"/>
        <end position="439"/>
    </location>
</feature>
<evidence type="ECO:0000256" key="4">
    <source>
        <dbReference type="ARBA" id="ARBA00023125"/>
    </source>
</evidence>
<keyword evidence="3" id="KW-0805">Transcription regulation</keyword>
<evidence type="ECO:0000256" key="1">
    <source>
        <dbReference type="ARBA" id="ARBA00004123"/>
    </source>
</evidence>